<dbReference type="Pfam" id="PF01471">
    <property type="entry name" value="PG_binding_1"/>
    <property type="match status" value="1"/>
</dbReference>
<dbReference type="GO" id="GO:0004252">
    <property type="term" value="F:serine-type endopeptidase activity"/>
    <property type="evidence" value="ECO:0007669"/>
    <property type="project" value="InterPro"/>
</dbReference>
<sequence length="671" mass="71593">MSALAVLQSMAGALVVPTRAGPLSLPRKYHPAAAPTPITTAVTAPITILFIFSPLGEFELKLNASDGSHPPGSTGRFSVRNLTQHRVQGETMVWITLWPICGDWPRRADRLGWPSRGNLHLGVKSMAERLLRRAAVIAAILLGLVAGPGFAEEGKGSIRPGKPRPEAPSAPGDGDGGSGSVEGDPDNGWAAIAQGRDPRLLQLSLIWTGHFTGTANGKLDEATKQAIIAFQKSLGDRANGQLTDAQFVELLKQSSSARARVGWTTYANQELGYRVGYPAVVLTKARATENGGRMLSSADDSRRLEVEVLDPMSNPDFKKFFETIRAGGGSRQITRAEFGGTYFVFEGSEGSEHFVGRVEQRAKALVGFSFFYPASEADAAARVVNAVANEFFVPEVLGPPEPAPPDTVAGLYGKSEARPGVTPSNPDTAGPDEPTTPPRPDTPTRPDRPQVPPVADQNDQVPLPTLPMAVATQTLDPAGVFQKVKDAVWVVVAAPMRGGQPYLDDGYSQGSAVAVSAQHLFTNCHVLENQQFFGIFRNEDMSDLRPVTLKLQDVEGDRCIIRVDKPDLPSFVTIRSHADVVVGERAYTIGAPSGLDLTLGEGLVSAKRRHEGQQYVQTSAPISPGSSGGGLFDSKGNLLGITTFMLRDTQNLNFAIAAEEFLRPGPTAGAR</sequence>
<dbReference type="EMBL" id="QYUK01000011">
    <property type="protein sequence ID" value="RJF88728.1"/>
    <property type="molecule type" value="Genomic_DNA"/>
</dbReference>
<keyword evidence="2" id="KW-0378">Hydrolase</keyword>
<dbReference type="PRINTS" id="PR00834">
    <property type="entry name" value="PROTEASES2C"/>
</dbReference>
<feature type="region of interest" description="Disordered" evidence="3">
    <location>
        <begin position="395"/>
        <end position="462"/>
    </location>
</feature>
<keyword evidence="6" id="KW-1185">Reference proteome</keyword>
<evidence type="ECO:0000256" key="1">
    <source>
        <dbReference type="ARBA" id="ARBA00022670"/>
    </source>
</evidence>
<feature type="domain" description="Peptidoglycan binding-like" evidence="4">
    <location>
        <begin position="195"/>
        <end position="245"/>
    </location>
</feature>
<evidence type="ECO:0000313" key="6">
    <source>
        <dbReference type="Proteomes" id="UP000284605"/>
    </source>
</evidence>
<protein>
    <recommendedName>
        <fullName evidence="4">Peptidoglycan binding-like domain-containing protein</fullName>
    </recommendedName>
</protein>
<dbReference type="SUPFAM" id="SSF50494">
    <property type="entry name" value="Trypsin-like serine proteases"/>
    <property type="match status" value="1"/>
</dbReference>
<name>A0A418WFC7_9PROT</name>
<evidence type="ECO:0000256" key="2">
    <source>
        <dbReference type="ARBA" id="ARBA00022801"/>
    </source>
</evidence>
<comment type="caution">
    <text evidence="5">The sequence shown here is derived from an EMBL/GenBank/DDBJ whole genome shotgun (WGS) entry which is preliminary data.</text>
</comment>
<evidence type="ECO:0000256" key="3">
    <source>
        <dbReference type="SAM" id="MobiDB-lite"/>
    </source>
</evidence>
<dbReference type="InterPro" id="IPR036366">
    <property type="entry name" value="PGBDSf"/>
</dbReference>
<keyword evidence="1" id="KW-0645">Protease</keyword>
<accession>A0A418WFC7</accession>
<proteinExistence type="predicted"/>
<dbReference type="Gene3D" id="1.10.101.10">
    <property type="entry name" value="PGBD-like superfamily/PGBD"/>
    <property type="match status" value="1"/>
</dbReference>
<dbReference type="PANTHER" id="PTHR43343:SF3">
    <property type="entry name" value="PROTEASE DO-LIKE 8, CHLOROPLASTIC"/>
    <property type="match status" value="1"/>
</dbReference>
<dbReference type="InterPro" id="IPR001940">
    <property type="entry name" value="Peptidase_S1C"/>
</dbReference>
<dbReference type="InterPro" id="IPR009003">
    <property type="entry name" value="Peptidase_S1_PA"/>
</dbReference>
<dbReference type="SUPFAM" id="SSF47090">
    <property type="entry name" value="PGBD-like"/>
    <property type="match status" value="1"/>
</dbReference>
<dbReference type="InterPro" id="IPR002477">
    <property type="entry name" value="Peptidoglycan-bd-like"/>
</dbReference>
<organism evidence="5 6">
    <name type="scientific">Oleomonas cavernae</name>
    <dbReference type="NCBI Taxonomy" id="2320859"/>
    <lineage>
        <taxon>Bacteria</taxon>
        <taxon>Pseudomonadati</taxon>
        <taxon>Pseudomonadota</taxon>
        <taxon>Alphaproteobacteria</taxon>
        <taxon>Acetobacterales</taxon>
        <taxon>Acetobacteraceae</taxon>
        <taxon>Oleomonas</taxon>
    </lineage>
</organism>
<dbReference type="InterPro" id="IPR036365">
    <property type="entry name" value="PGBD-like_sf"/>
</dbReference>
<evidence type="ECO:0000313" key="5">
    <source>
        <dbReference type="EMBL" id="RJF88728.1"/>
    </source>
</evidence>
<feature type="region of interest" description="Disordered" evidence="3">
    <location>
        <begin position="153"/>
        <end position="191"/>
    </location>
</feature>
<dbReference type="Proteomes" id="UP000284605">
    <property type="component" value="Unassembled WGS sequence"/>
</dbReference>
<reference evidence="5 6" key="1">
    <citation type="submission" date="2018-09" db="EMBL/GenBank/DDBJ databases">
        <authorList>
            <person name="Zhu H."/>
        </authorList>
    </citation>
    <scope>NUCLEOTIDE SEQUENCE [LARGE SCALE GENOMIC DNA]</scope>
    <source>
        <strain evidence="5 6">K1W22B-8</strain>
    </source>
</reference>
<dbReference type="PANTHER" id="PTHR43343">
    <property type="entry name" value="PEPTIDASE S12"/>
    <property type="match status" value="1"/>
</dbReference>
<dbReference type="Pfam" id="PF13365">
    <property type="entry name" value="Trypsin_2"/>
    <property type="match status" value="1"/>
</dbReference>
<evidence type="ECO:0000259" key="4">
    <source>
        <dbReference type="Pfam" id="PF01471"/>
    </source>
</evidence>
<dbReference type="InterPro" id="IPR051201">
    <property type="entry name" value="Chloro_Bact_Ser_Proteases"/>
</dbReference>
<dbReference type="AlphaFoldDB" id="A0A418WFC7"/>
<dbReference type="Gene3D" id="2.40.10.120">
    <property type="match status" value="1"/>
</dbReference>
<gene>
    <name evidence="5" type="ORF">D3874_18485</name>
</gene>
<dbReference type="GO" id="GO:0006508">
    <property type="term" value="P:proteolysis"/>
    <property type="evidence" value="ECO:0007669"/>
    <property type="project" value="UniProtKB-KW"/>
</dbReference>